<gene>
    <name evidence="1" type="ORF">JG688_00011870</name>
</gene>
<keyword evidence="2" id="KW-1185">Reference proteome</keyword>
<dbReference type="AlphaFoldDB" id="A0A8J5IG50"/>
<sequence>MVANGSVNYWPELMITLANIRQADTLPAVPGLFVKEIGDVAVPLCAEQAEKLIAQCEKSPFGRKLDTMMNENVRKSWQPTSSQ</sequence>
<organism evidence="1 2">
    <name type="scientific">Phytophthora aleatoria</name>
    <dbReference type="NCBI Taxonomy" id="2496075"/>
    <lineage>
        <taxon>Eukaryota</taxon>
        <taxon>Sar</taxon>
        <taxon>Stramenopiles</taxon>
        <taxon>Oomycota</taxon>
        <taxon>Peronosporomycetes</taxon>
        <taxon>Peronosporales</taxon>
        <taxon>Peronosporaceae</taxon>
        <taxon>Phytophthora</taxon>
    </lineage>
</organism>
<dbReference type="Proteomes" id="UP000709295">
    <property type="component" value="Unassembled WGS sequence"/>
</dbReference>
<name>A0A8J5IG50_9STRA</name>
<evidence type="ECO:0000313" key="1">
    <source>
        <dbReference type="EMBL" id="KAG6955472.1"/>
    </source>
</evidence>
<accession>A0A8J5IG50</accession>
<dbReference type="EMBL" id="JAENGY010000869">
    <property type="protein sequence ID" value="KAG6955472.1"/>
    <property type="molecule type" value="Genomic_DNA"/>
</dbReference>
<evidence type="ECO:0000313" key="2">
    <source>
        <dbReference type="Proteomes" id="UP000709295"/>
    </source>
</evidence>
<reference evidence="1" key="1">
    <citation type="submission" date="2021-01" db="EMBL/GenBank/DDBJ databases">
        <title>Phytophthora aleatoria, a newly-described species from Pinus radiata is distinct from Phytophthora cactorum isolates based on comparative genomics.</title>
        <authorList>
            <person name="Mcdougal R."/>
            <person name="Panda P."/>
            <person name="Williams N."/>
            <person name="Studholme D.J."/>
        </authorList>
    </citation>
    <scope>NUCLEOTIDE SEQUENCE</scope>
    <source>
        <strain evidence="1">NZFS 4037</strain>
    </source>
</reference>
<proteinExistence type="predicted"/>
<comment type="caution">
    <text evidence="1">The sequence shown here is derived from an EMBL/GenBank/DDBJ whole genome shotgun (WGS) entry which is preliminary data.</text>
</comment>
<protein>
    <submittedName>
        <fullName evidence="1">Uncharacterized protein</fullName>
    </submittedName>
</protein>